<comment type="caution">
    <text evidence="1">The sequence shown here is derived from an EMBL/GenBank/DDBJ whole genome shotgun (WGS) entry which is preliminary data.</text>
</comment>
<accession>A0A4Q7YSK1</accession>
<dbReference type="AlphaFoldDB" id="A0A4Q7YSK1"/>
<reference evidence="1 2" key="1">
    <citation type="submission" date="2019-02" db="EMBL/GenBank/DDBJ databases">
        <title>Genomic Encyclopedia of Archaeal and Bacterial Type Strains, Phase II (KMG-II): from individual species to whole genera.</title>
        <authorList>
            <person name="Goeker M."/>
        </authorList>
    </citation>
    <scope>NUCLEOTIDE SEQUENCE [LARGE SCALE GENOMIC DNA]</scope>
    <source>
        <strain evidence="1 2">DSM 18101</strain>
    </source>
</reference>
<proteinExistence type="predicted"/>
<dbReference type="OrthoDB" id="9891900at2"/>
<keyword evidence="2" id="KW-1185">Reference proteome</keyword>
<sequence>MTLEEFQALRAFQDRRVRMNFSDGQVVIATLVSITSDFDESRHIVYDNVEWSVLPHPQREGAAWYATGEDLVSCVACSPEHMP</sequence>
<evidence type="ECO:0000313" key="1">
    <source>
        <dbReference type="EMBL" id="RZU40204.1"/>
    </source>
</evidence>
<organism evidence="1 2">
    <name type="scientific">Edaphobacter modestus</name>
    <dbReference type="NCBI Taxonomy" id="388466"/>
    <lineage>
        <taxon>Bacteria</taxon>
        <taxon>Pseudomonadati</taxon>
        <taxon>Acidobacteriota</taxon>
        <taxon>Terriglobia</taxon>
        <taxon>Terriglobales</taxon>
        <taxon>Acidobacteriaceae</taxon>
        <taxon>Edaphobacter</taxon>
    </lineage>
</organism>
<protein>
    <submittedName>
        <fullName evidence="1">Uncharacterized protein</fullName>
    </submittedName>
</protein>
<dbReference type="Proteomes" id="UP000292958">
    <property type="component" value="Unassembled WGS sequence"/>
</dbReference>
<name>A0A4Q7YSK1_9BACT</name>
<dbReference type="EMBL" id="SHKW01000001">
    <property type="protein sequence ID" value="RZU40204.1"/>
    <property type="molecule type" value="Genomic_DNA"/>
</dbReference>
<dbReference type="RefSeq" id="WP_130418303.1">
    <property type="nucleotide sequence ID" value="NZ_SHKW01000001.1"/>
</dbReference>
<gene>
    <name evidence="1" type="ORF">BDD14_1643</name>
</gene>
<evidence type="ECO:0000313" key="2">
    <source>
        <dbReference type="Proteomes" id="UP000292958"/>
    </source>
</evidence>